<name>A0A6N0JLM9_ACHDE</name>
<keyword evidence="3" id="KW-0805">Transcription regulation</keyword>
<dbReference type="InterPro" id="IPR027417">
    <property type="entry name" value="P-loop_NTPase"/>
</dbReference>
<dbReference type="InterPro" id="IPR003593">
    <property type="entry name" value="AAA+_ATPase"/>
</dbReference>
<dbReference type="PROSITE" id="PS00675">
    <property type="entry name" value="SIGMA54_INTERACT_1"/>
    <property type="match status" value="1"/>
</dbReference>
<dbReference type="InterPro" id="IPR009057">
    <property type="entry name" value="Homeodomain-like_sf"/>
</dbReference>
<sequence>MSALVSSQTLPCPMDTAPLIHDSWQRCYERYGLSPDRVPRPDVLTQAELNAARAPTESLEMLAHGELSRMLGQLGSHVQLLMLADAGGTLMLVRSDPTLDDVCRSASIQPGAMFSESSQGTNGIGLCIQTRLPVSVVMEDHFAQRLSGLSCTVAPIFGERGDLAAVLNVTSLQPSNRMVHEIARRVVEASARRIENRSFDIRHAGRVLVRLSATGDFCDPAGEGRLALDDAGRVLDATPFTLEMLGAGPRIFGERLPGMNAIDALLRIAQSDTPFIERDGRRLSIQIDHRERRRSTYPLATGTSAAPAGRSAAPTLAQIAGADTDTQEQMRIAQRLYARGLPILLQGDSGSGKSALARALHEAGPRRAGAFVSINCAAIPAELIESELFGYRAGAFTGASKAGARGRILEADGGTLFLDEIGDMPLALQSRFLQELSDKEFVPVGASQPVRVDFNLIAASFRDIEGMVRDQAFRADLHFRIQGAALRLPPLRSRDDLNALIDHAFQEAAVAADVPCPRLSAAARAALLRHPWPGNIRELHHVARYALALCDANEVSPDCLPPAFRPGGDKAADTEARSALDLASVLARFEWNVTLAAHRLGISRSTLHRRMRAQGVHRPG</sequence>
<feature type="domain" description="Sigma-54 factor interaction" evidence="6">
    <location>
        <begin position="319"/>
        <end position="548"/>
    </location>
</feature>
<dbReference type="SUPFAM" id="SSF46689">
    <property type="entry name" value="Homeodomain-like"/>
    <property type="match status" value="1"/>
</dbReference>
<proteinExistence type="predicted"/>
<gene>
    <name evidence="7" type="ORF">FOC81_13265</name>
</gene>
<dbReference type="SUPFAM" id="SSF52540">
    <property type="entry name" value="P-loop containing nucleoside triphosphate hydrolases"/>
    <property type="match status" value="1"/>
</dbReference>
<dbReference type="GO" id="GO:0043565">
    <property type="term" value="F:sequence-specific DNA binding"/>
    <property type="evidence" value="ECO:0007669"/>
    <property type="project" value="InterPro"/>
</dbReference>
<dbReference type="InterPro" id="IPR029016">
    <property type="entry name" value="GAF-like_dom_sf"/>
</dbReference>
<dbReference type="GO" id="GO:0005524">
    <property type="term" value="F:ATP binding"/>
    <property type="evidence" value="ECO:0007669"/>
    <property type="project" value="UniProtKB-KW"/>
</dbReference>
<evidence type="ECO:0000259" key="6">
    <source>
        <dbReference type="PROSITE" id="PS50045"/>
    </source>
</evidence>
<dbReference type="Gene3D" id="3.30.450.40">
    <property type="match status" value="1"/>
</dbReference>
<dbReference type="PROSITE" id="PS00688">
    <property type="entry name" value="SIGMA54_INTERACT_3"/>
    <property type="match status" value="1"/>
</dbReference>
<accession>A0A6N0JLM9</accession>
<dbReference type="InterPro" id="IPR002197">
    <property type="entry name" value="HTH_Fis"/>
</dbReference>
<dbReference type="Pfam" id="PF02954">
    <property type="entry name" value="HTH_8"/>
    <property type="match status" value="1"/>
</dbReference>
<dbReference type="Pfam" id="PF00158">
    <property type="entry name" value="Sigma54_activat"/>
    <property type="match status" value="1"/>
</dbReference>
<dbReference type="SMART" id="SM00382">
    <property type="entry name" value="AAA"/>
    <property type="match status" value="1"/>
</dbReference>
<dbReference type="AlphaFoldDB" id="A0A6N0JLM9"/>
<dbReference type="Pfam" id="PF25601">
    <property type="entry name" value="AAA_lid_14"/>
    <property type="match status" value="1"/>
</dbReference>
<dbReference type="PROSITE" id="PS50045">
    <property type="entry name" value="SIGMA54_INTERACT_4"/>
    <property type="match status" value="1"/>
</dbReference>
<evidence type="ECO:0000256" key="4">
    <source>
        <dbReference type="ARBA" id="ARBA00023125"/>
    </source>
</evidence>
<keyword evidence="2" id="KW-0067">ATP-binding</keyword>
<evidence type="ECO:0000313" key="7">
    <source>
        <dbReference type="EMBL" id="QKQ47606.1"/>
    </source>
</evidence>
<dbReference type="Proteomes" id="UP000509782">
    <property type="component" value="Chromosome"/>
</dbReference>
<dbReference type="Gene3D" id="1.10.8.60">
    <property type="match status" value="1"/>
</dbReference>
<keyword evidence="4" id="KW-0238">DNA-binding</keyword>
<dbReference type="InterPro" id="IPR058031">
    <property type="entry name" value="AAA_lid_NorR"/>
</dbReference>
<evidence type="ECO:0000256" key="1">
    <source>
        <dbReference type="ARBA" id="ARBA00022741"/>
    </source>
</evidence>
<dbReference type="CDD" id="cd00009">
    <property type="entry name" value="AAA"/>
    <property type="match status" value="1"/>
</dbReference>
<dbReference type="Gene3D" id="1.10.10.60">
    <property type="entry name" value="Homeodomain-like"/>
    <property type="match status" value="1"/>
</dbReference>
<dbReference type="PROSITE" id="PS00676">
    <property type="entry name" value="SIGMA54_INTERACT_2"/>
    <property type="match status" value="1"/>
</dbReference>
<dbReference type="PANTHER" id="PTHR32071">
    <property type="entry name" value="TRANSCRIPTIONAL REGULATORY PROTEIN"/>
    <property type="match status" value="1"/>
</dbReference>
<evidence type="ECO:0000313" key="8">
    <source>
        <dbReference type="Proteomes" id="UP000509782"/>
    </source>
</evidence>
<dbReference type="FunFam" id="3.40.50.300:FF:000006">
    <property type="entry name" value="DNA-binding transcriptional regulator NtrC"/>
    <property type="match status" value="1"/>
</dbReference>
<keyword evidence="1" id="KW-0547">Nucleotide-binding</keyword>
<keyword evidence="5" id="KW-0804">Transcription</keyword>
<dbReference type="PANTHER" id="PTHR32071:SF77">
    <property type="entry name" value="TRANSCRIPTIONAL REGULATORY PROTEIN"/>
    <property type="match status" value="1"/>
</dbReference>
<evidence type="ECO:0000256" key="2">
    <source>
        <dbReference type="ARBA" id="ARBA00022840"/>
    </source>
</evidence>
<dbReference type="InterPro" id="IPR025943">
    <property type="entry name" value="Sigma_54_int_dom_ATP-bd_2"/>
</dbReference>
<organism evidence="7 8">
    <name type="scientific">Achromobacter denitrificans</name>
    <name type="common">Alcaligenes denitrificans</name>
    <dbReference type="NCBI Taxonomy" id="32002"/>
    <lineage>
        <taxon>Bacteria</taxon>
        <taxon>Pseudomonadati</taxon>
        <taxon>Pseudomonadota</taxon>
        <taxon>Betaproteobacteria</taxon>
        <taxon>Burkholderiales</taxon>
        <taxon>Alcaligenaceae</taxon>
        <taxon>Achromobacter</taxon>
    </lineage>
</organism>
<dbReference type="Gene3D" id="3.40.50.300">
    <property type="entry name" value="P-loop containing nucleotide triphosphate hydrolases"/>
    <property type="match status" value="1"/>
</dbReference>
<protein>
    <submittedName>
        <fullName evidence="7">Sigma-54-dependent Fis family transcriptional regulator</fullName>
    </submittedName>
</protein>
<evidence type="ECO:0000256" key="3">
    <source>
        <dbReference type="ARBA" id="ARBA00023015"/>
    </source>
</evidence>
<dbReference type="InterPro" id="IPR025944">
    <property type="entry name" value="Sigma_54_int_dom_CS"/>
</dbReference>
<evidence type="ECO:0000256" key="5">
    <source>
        <dbReference type="ARBA" id="ARBA00023163"/>
    </source>
</evidence>
<dbReference type="EMBL" id="CP054569">
    <property type="protein sequence ID" value="QKQ47606.1"/>
    <property type="molecule type" value="Genomic_DNA"/>
</dbReference>
<reference evidence="7 8" key="1">
    <citation type="submission" date="2020-05" db="EMBL/GenBank/DDBJ databases">
        <title>FDA dAtabase for Regulatory Grade micrObial Sequences (FDA-ARGOS): Supporting development and validation of Infectious Disease Dx tests.</title>
        <authorList>
            <person name="Sproer C."/>
            <person name="Gronow S."/>
            <person name="Severitt S."/>
            <person name="Schroder I."/>
            <person name="Tallon L."/>
            <person name="Sadzewicz L."/>
            <person name="Zhao X."/>
            <person name="Vavikolanu K."/>
            <person name="Mehta A."/>
            <person name="Aluvathingal J."/>
            <person name="Nadendla S."/>
            <person name="Myers T."/>
            <person name="Yan Y."/>
            <person name="Sichtig H."/>
        </authorList>
    </citation>
    <scope>NUCLEOTIDE SEQUENCE [LARGE SCALE GENOMIC DNA]</scope>
    <source>
        <strain evidence="7 8">FDAARGOS_787</strain>
    </source>
</reference>
<dbReference type="InterPro" id="IPR025662">
    <property type="entry name" value="Sigma_54_int_dom_ATP-bd_1"/>
</dbReference>
<dbReference type="RefSeq" id="WP_174716397.1">
    <property type="nucleotide sequence ID" value="NZ_CP054569.1"/>
</dbReference>
<dbReference type="GO" id="GO:0006355">
    <property type="term" value="P:regulation of DNA-templated transcription"/>
    <property type="evidence" value="ECO:0007669"/>
    <property type="project" value="InterPro"/>
</dbReference>
<dbReference type="InterPro" id="IPR002078">
    <property type="entry name" value="Sigma_54_int"/>
</dbReference>